<evidence type="ECO:0008006" key="3">
    <source>
        <dbReference type="Google" id="ProtNLM"/>
    </source>
</evidence>
<name>A0AA39MDX9_9AGAR</name>
<feature type="non-terminal residue" evidence="1">
    <location>
        <position position="92"/>
    </location>
</feature>
<feature type="non-terminal residue" evidence="1">
    <location>
        <position position="1"/>
    </location>
</feature>
<protein>
    <recommendedName>
        <fullName evidence="3">ATP-dependent DNA helicase</fullName>
    </recommendedName>
</protein>
<comment type="caution">
    <text evidence="1">The sequence shown here is derived from an EMBL/GenBank/DDBJ whole genome shotgun (WGS) entry which is preliminary data.</text>
</comment>
<organism evidence="1 2">
    <name type="scientific">Armillaria borealis</name>
    <dbReference type="NCBI Taxonomy" id="47425"/>
    <lineage>
        <taxon>Eukaryota</taxon>
        <taxon>Fungi</taxon>
        <taxon>Dikarya</taxon>
        <taxon>Basidiomycota</taxon>
        <taxon>Agaricomycotina</taxon>
        <taxon>Agaricomycetes</taxon>
        <taxon>Agaricomycetidae</taxon>
        <taxon>Agaricales</taxon>
        <taxon>Marasmiineae</taxon>
        <taxon>Physalacriaceae</taxon>
        <taxon>Armillaria</taxon>
    </lineage>
</organism>
<reference evidence="1" key="1">
    <citation type="submission" date="2023-06" db="EMBL/GenBank/DDBJ databases">
        <authorList>
            <consortium name="Lawrence Berkeley National Laboratory"/>
            <person name="Ahrendt S."/>
            <person name="Sahu N."/>
            <person name="Indic B."/>
            <person name="Wong-Bajracharya J."/>
            <person name="Merenyi Z."/>
            <person name="Ke H.-M."/>
            <person name="Monk M."/>
            <person name="Kocsube S."/>
            <person name="Drula E."/>
            <person name="Lipzen A."/>
            <person name="Balint B."/>
            <person name="Henrissat B."/>
            <person name="Andreopoulos B."/>
            <person name="Martin F.M."/>
            <person name="Harder C.B."/>
            <person name="Rigling D."/>
            <person name="Ford K.L."/>
            <person name="Foster G.D."/>
            <person name="Pangilinan J."/>
            <person name="Papanicolaou A."/>
            <person name="Barry K."/>
            <person name="LaButti K."/>
            <person name="Viragh M."/>
            <person name="Koriabine M."/>
            <person name="Yan M."/>
            <person name="Riley R."/>
            <person name="Champramary S."/>
            <person name="Plett K.L."/>
            <person name="Tsai I.J."/>
            <person name="Slot J."/>
            <person name="Sipos G."/>
            <person name="Plett J."/>
            <person name="Nagy L.G."/>
            <person name="Grigoriev I.V."/>
        </authorList>
    </citation>
    <scope>NUCLEOTIDE SEQUENCE</scope>
    <source>
        <strain evidence="1">FPL87.14</strain>
    </source>
</reference>
<evidence type="ECO:0000313" key="2">
    <source>
        <dbReference type="Proteomes" id="UP001175226"/>
    </source>
</evidence>
<evidence type="ECO:0000313" key="1">
    <source>
        <dbReference type="EMBL" id="KAK0431281.1"/>
    </source>
</evidence>
<sequence>FGRMMVVFTGDLYQYPPVRGTPVYSKVEERTPIDDHNLTKRLGRMVWNTLTDAICLREQKRMEGDPEYGEAVQRLCLRQCIPEDVSLLNERV</sequence>
<gene>
    <name evidence="1" type="ORF">EV421DRAFT_1667042</name>
</gene>
<keyword evidence="2" id="KW-1185">Reference proteome</keyword>
<dbReference type="EMBL" id="JAUEPT010000118">
    <property type="protein sequence ID" value="KAK0431281.1"/>
    <property type="molecule type" value="Genomic_DNA"/>
</dbReference>
<accession>A0AA39MDX9</accession>
<dbReference type="AlphaFoldDB" id="A0AA39MDX9"/>
<dbReference type="Proteomes" id="UP001175226">
    <property type="component" value="Unassembled WGS sequence"/>
</dbReference>
<proteinExistence type="predicted"/>